<accession>A0A498K3V6</accession>
<feature type="compositionally biased region" description="Low complexity" evidence="1">
    <location>
        <begin position="337"/>
        <end position="348"/>
    </location>
</feature>
<name>A0A498K3V6_MALDO</name>
<organism evidence="2 3">
    <name type="scientific">Malus domestica</name>
    <name type="common">Apple</name>
    <name type="synonym">Pyrus malus</name>
    <dbReference type="NCBI Taxonomy" id="3750"/>
    <lineage>
        <taxon>Eukaryota</taxon>
        <taxon>Viridiplantae</taxon>
        <taxon>Streptophyta</taxon>
        <taxon>Embryophyta</taxon>
        <taxon>Tracheophyta</taxon>
        <taxon>Spermatophyta</taxon>
        <taxon>Magnoliopsida</taxon>
        <taxon>eudicotyledons</taxon>
        <taxon>Gunneridae</taxon>
        <taxon>Pentapetalae</taxon>
        <taxon>rosids</taxon>
        <taxon>fabids</taxon>
        <taxon>Rosales</taxon>
        <taxon>Rosaceae</taxon>
        <taxon>Amygdaloideae</taxon>
        <taxon>Maleae</taxon>
        <taxon>Malus</taxon>
    </lineage>
</organism>
<sequence>MKKQKIPLQDKLAKAIATSTDDLSLVLPRCICSQSCPSLPNKTCSVAFWTPKEATQKHNSSFHLNGIMLSKQGNQSHARGGSHKYLQVLPGEEDWKRSSKQSNSSSTSNQREGLRPTATADCFNGCGEIIVRGEDIDPISEIIWVEEERATSAQLKDFCRWVHVIGANFTDSIDNKFRAFICIGDPEFESQLQTPLASLLFLNLAVALAATERQHLVGSGTLRSRGCIAVDEQDKQQARIETEFALDELRVSEHHFGPNEINIKMQLNGIKQVKQQPLSTKTMLKVQQRTKNSHHLLSHFTANLQQATAENPNSNTNNSTKPGTSVNYLPNSMPTAHSSSHSSHMGGT</sequence>
<dbReference type="EMBL" id="RDQH01000330">
    <property type="protein sequence ID" value="RXI02211.1"/>
    <property type="molecule type" value="Genomic_DNA"/>
</dbReference>
<dbReference type="Proteomes" id="UP000290289">
    <property type="component" value="Chromosome 4"/>
</dbReference>
<evidence type="ECO:0000256" key="1">
    <source>
        <dbReference type="SAM" id="MobiDB-lite"/>
    </source>
</evidence>
<feature type="compositionally biased region" description="Polar residues" evidence="1">
    <location>
        <begin position="326"/>
        <end position="336"/>
    </location>
</feature>
<dbReference type="AlphaFoldDB" id="A0A498K3V6"/>
<proteinExistence type="predicted"/>
<evidence type="ECO:0000313" key="3">
    <source>
        <dbReference type="Proteomes" id="UP000290289"/>
    </source>
</evidence>
<feature type="compositionally biased region" description="Low complexity" evidence="1">
    <location>
        <begin position="311"/>
        <end position="325"/>
    </location>
</feature>
<reference evidence="2 3" key="1">
    <citation type="submission" date="2018-10" db="EMBL/GenBank/DDBJ databases">
        <title>A high-quality apple genome assembly.</title>
        <authorList>
            <person name="Hu J."/>
        </authorList>
    </citation>
    <scope>NUCLEOTIDE SEQUENCE [LARGE SCALE GENOMIC DNA]</scope>
    <source>
        <strain evidence="3">cv. HFTH1</strain>
        <tissue evidence="2">Young leaf</tissue>
    </source>
</reference>
<comment type="caution">
    <text evidence="2">The sequence shown here is derived from an EMBL/GenBank/DDBJ whole genome shotgun (WGS) entry which is preliminary data.</text>
</comment>
<feature type="region of interest" description="Disordered" evidence="1">
    <location>
        <begin position="309"/>
        <end position="348"/>
    </location>
</feature>
<feature type="region of interest" description="Disordered" evidence="1">
    <location>
        <begin position="93"/>
        <end position="116"/>
    </location>
</feature>
<evidence type="ECO:0000313" key="2">
    <source>
        <dbReference type="EMBL" id="RXI02211.1"/>
    </source>
</evidence>
<protein>
    <submittedName>
        <fullName evidence="2">Uncharacterized protein</fullName>
    </submittedName>
</protein>
<feature type="compositionally biased region" description="Low complexity" evidence="1">
    <location>
        <begin position="100"/>
        <end position="111"/>
    </location>
</feature>
<gene>
    <name evidence="2" type="ORF">DVH24_026741</name>
</gene>
<keyword evidence="3" id="KW-1185">Reference proteome</keyword>